<feature type="compositionally biased region" description="Low complexity" evidence="2">
    <location>
        <begin position="453"/>
        <end position="464"/>
    </location>
</feature>
<evidence type="ECO:0000313" key="4">
    <source>
        <dbReference type="Ensembl" id="ENSAMXP00000019593.2"/>
    </source>
</evidence>
<keyword evidence="5" id="KW-1185">Reference proteome</keyword>
<proteinExistence type="predicted"/>
<feature type="coiled-coil region" evidence="1">
    <location>
        <begin position="196"/>
        <end position="230"/>
    </location>
</feature>
<accession>W5LID1</accession>
<reference evidence="4" key="3">
    <citation type="submission" date="2025-08" db="UniProtKB">
        <authorList>
            <consortium name="Ensembl"/>
        </authorList>
    </citation>
    <scope>IDENTIFICATION</scope>
</reference>
<feature type="region of interest" description="Disordered" evidence="2">
    <location>
        <begin position="437"/>
        <end position="466"/>
    </location>
</feature>
<dbReference type="InterPro" id="IPR040171">
    <property type="entry name" value="USBP1-like"/>
</dbReference>
<feature type="region of interest" description="Disordered" evidence="2">
    <location>
        <begin position="42"/>
        <end position="81"/>
    </location>
</feature>
<evidence type="ECO:0000256" key="2">
    <source>
        <dbReference type="SAM" id="MobiDB-lite"/>
    </source>
</evidence>
<dbReference type="STRING" id="7994.ENSAMXP00000019593"/>
<dbReference type="eggNOG" id="KOG3512">
    <property type="taxonomic scope" value="Eukaryota"/>
</dbReference>
<dbReference type="PANTHER" id="PTHR23347">
    <property type="entry name" value="COLORECTAL MUTANT CANCER PROTEIN MCC PROTEIN -RELATED"/>
    <property type="match status" value="1"/>
</dbReference>
<feature type="compositionally biased region" description="Basic and acidic residues" evidence="2">
    <location>
        <begin position="43"/>
        <end position="53"/>
    </location>
</feature>
<evidence type="ECO:0000313" key="5">
    <source>
        <dbReference type="Proteomes" id="UP000018467"/>
    </source>
</evidence>
<feature type="region of interest" description="Disordered" evidence="2">
    <location>
        <begin position="372"/>
        <end position="412"/>
    </location>
</feature>
<protein>
    <submittedName>
        <fullName evidence="4">Usher syndrome 1C binding protein 1</fullName>
    </submittedName>
</protein>
<feature type="compositionally biased region" description="Polar residues" evidence="2">
    <location>
        <begin position="391"/>
        <end position="407"/>
    </location>
</feature>
<dbReference type="PANTHER" id="PTHR23347:SF5">
    <property type="entry name" value="HARMONIN-BINDING PROTEIN USHBP1"/>
    <property type="match status" value="1"/>
</dbReference>
<dbReference type="InterPro" id="IPR019536">
    <property type="entry name" value="USHBP1_PDZ-bd"/>
</dbReference>
<evidence type="ECO:0000259" key="3">
    <source>
        <dbReference type="Pfam" id="PF10506"/>
    </source>
</evidence>
<organism evidence="4 5">
    <name type="scientific">Astyanax mexicanus</name>
    <name type="common">Blind cave fish</name>
    <name type="synonym">Astyanax fasciatus mexicanus</name>
    <dbReference type="NCBI Taxonomy" id="7994"/>
    <lineage>
        <taxon>Eukaryota</taxon>
        <taxon>Metazoa</taxon>
        <taxon>Chordata</taxon>
        <taxon>Craniata</taxon>
        <taxon>Vertebrata</taxon>
        <taxon>Euteleostomi</taxon>
        <taxon>Actinopterygii</taxon>
        <taxon>Neopterygii</taxon>
        <taxon>Teleostei</taxon>
        <taxon>Ostariophysi</taxon>
        <taxon>Characiformes</taxon>
        <taxon>Characoidei</taxon>
        <taxon>Acestrorhamphidae</taxon>
        <taxon>Acestrorhamphinae</taxon>
        <taxon>Astyanax</taxon>
    </lineage>
</organism>
<evidence type="ECO:0000256" key="1">
    <source>
        <dbReference type="SAM" id="Coils"/>
    </source>
</evidence>
<keyword evidence="1" id="KW-0175">Coiled coil</keyword>
<feature type="compositionally biased region" description="Low complexity" evidence="2">
    <location>
        <begin position="235"/>
        <end position="256"/>
    </location>
</feature>
<reference evidence="4" key="4">
    <citation type="submission" date="2025-09" db="UniProtKB">
        <authorList>
            <consortium name="Ensembl"/>
        </authorList>
    </citation>
    <scope>IDENTIFICATION</scope>
</reference>
<feature type="region of interest" description="Disordered" evidence="2">
    <location>
        <begin position="233"/>
        <end position="256"/>
    </location>
</feature>
<dbReference type="Pfam" id="PF10506">
    <property type="entry name" value="USHBP1_PDZ-bd"/>
    <property type="match status" value="1"/>
</dbReference>
<reference evidence="5" key="2">
    <citation type="journal article" date="2014" name="Nat. Commun.">
        <title>The cavefish genome reveals candidate genes for eye loss.</title>
        <authorList>
            <person name="McGaugh S.E."/>
            <person name="Gross J.B."/>
            <person name="Aken B."/>
            <person name="Blin M."/>
            <person name="Borowsky R."/>
            <person name="Chalopin D."/>
            <person name="Hinaux H."/>
            <person name="Jeffery W.R."/>
            <person name="Keene A."/>
            <person name="Ma L."/>
            <person name="Minx P."/>
            <person name="Murphy D."/>
            <person name="O'Quin K.E."/>
            <person name="Retaux S."/>
            <person name="Rohner N."/>
            <person name="Searle S.M."/>
            <person name="Stahl B.A."/>
            <person name="Tabin C."/>
            <person name="Volff J.N."/>
            <person name="Yoshizawa M."/>
            <person name="Warren W.C."/>
        </authorList>
    </citation>
    <scope>NUCLEOTIDE SEQUENCE [LARGE SCALE GENOMIC DNA]</scope>
    <source>
        <strain evidence="5">female</strain>
    </source>
</reference>
<name>W5LID1_ASTMX</name>
<feature type="compositionally biased region" description="Pro residues" evidence="2">
    <location>
        <begin position="59"/>
        <end position="73"/>
    </location>
</feature>
<dbReference type="Proteomes" id="UP000018467">
    <property type="component" value="Unassembled WGS sequence"/>
</dbReference>
<sequence>MTEKADSLASADSELAQCEAEVGTLLRIIAELNTKMGALQIPRDPKDCEKQEQVCKASPPAPPAAPSPSPPQLSPMVHTGGTPSVESMSVIEQAQQCKGGSGEPWTELQQVMSSLESSASRGRTLVIPQIHQDGKTQAEHITAARESWVQATQVLEEMERELGISYPSELPPEERQAYQKDVLLLDKLNRDLSASLKSRQEELKSAEGAILEMEDEKKRLREKLEELKRKWLIGSSSSPPRSPSLSSSRTPSPCWSSPVFPGSPLLSRRMSVSPPTSPSLLTCAQPTSTVMETETDRLQRCLERLKARNERLTAALDRRKSEQEQVSMALSRHEADCSALNMALAYCEECEEAYSELLSLYEARKQQTAALAAASSPEKPECSITAEEESPSSPVETAESDQTSVSAEQFEDKTGVVRQRIARLKQDRAAVCIPEQMRTGEGKLSPDTGTLAGGRRNSSASSNNPKGEKAALLYELVTVREEMSELRGLIRLKEKERRSLEFSLMAHRCQDSAGAAIAESLREELEDRRADQQRMDEIRGKLASGGGIPGPRNHAIMRDVRAALLREQTMKRRVASLRESLDSTLLDCTTQRRVHKEEVARLTLCHNKAMSVYRNTRKKQHEQLWRLERQITAMTERHAAQLAELKGTLEALEWKKEETVL</sequence>
<feature type="coiled-coil region" evidence="1">
    <location>
        <begin position="295"/>
        <end position="322"/>
    </location>
</feature>
<dbReference type="GeneTree" id="ENSGT00530000063974"/>
<feature type="domain" description="Harmonin-binding protein USHBP1 PDZ-binding" evidence="3">
    <location>
        <begin position="297"/>
        <end position="361"/>
    </location>
</feature>
<reference evidence="5" key="1">
    <citation type="submission" date="2013-03" db="EMBL/GenBank/DDBJ databases">
        <authorList>
            <person name="Jeffery W."/>
            <person name="Warren W."/>
            <person name="Wilson R.K."/>
        </authorList>
    </citation>
    <scope>NUCLEOTIDE SEQUENCE</scope>
    <source>
        <strain evidence="5">female</strain>
    </source>
</reference>
<dbReference type="InParanoid" id="W5LID1"/>
<dbReference type="Bgee" id="ENSAMXG00000019027">
    <property type="expression patterns" value="Expressed in head kidney and 11 other cell types or tissues"/>
</dbReference>
<dbReference type="Ensembl" id="ENSAMXT00000019593.2">
    <property type="protein sequence ID" value="ENSAMXP00000019593.2"/>
    <property type="gene ID" value="ENSAMXG00000019027.2"/>
</dbReference>
<dbReference type="FunCoup" id="W5LID1">
    <property type="interactions" value="29"/>
</dbReference>
<dbReference type="AlphaFoldDB" id="W5LID1"/>
<dbReference type="HOGENOM" id="CLU_393264_0_0_1"/>